<organism evidence="1 2">
    <name type="scientific">Paenibacillus melissococcoides</name>
    <dbReference type="NCBI Taxonomy" id="2912268"/>
    <lineage>
        <taxon>Bacteria</taxon>
        <taxon>Bacillati</taxon>
        <taxon>Bacillota</taxon>
        <taxon>Bacilli</taxon>
        <taxon>Bacillales</taxon>
        <taxon>Paenibacillaceae</taxon>
        <taxon>Paenibacillus</taxon>
    </lineage>
</organism>
<evidence type="ECO:0000313" key="2">
    <source>
        <dbReference type="Proteomes" id="UP001154322"/>
    </source>
</evidence>
<dbReference type="Proteomes" id="UP001154322">
    <property type="component" value="Unassembled WGS sequence"/>
</dbReference>
<proteinExistence type="predicted"/>
<name>A0ABM9FXZ8_9BACL</name>
<sequence length="130" mass="15342">MGLDKQRKKELASAYQNSFRPMGVYQIRNVKNGKILVDGTMDLDGAKNRLEFMKQTKLNNIPELKQDWELYGGDCFVFEELDRIKPREESIADRSELKKYRDEVDALRELWIEKLQPFGDKGYNKPKRKP</sequence>
<accession>A0ABM9FXZ8</accession>
<dbReference type="Gene3D" id="3.40.1440.10">
    <property type="entry name" value="GIY-YIG endonuclease"/>
    <property type="match status" value="1"/>
</dbReference>
<protein>
    <submittedName>
        <fullName evidence="1">GIY-YIG nuclease family protein</fullName>
    </submittedName>
</protein>
<gene>
    <name evidence="1" type="ORF">WJ0W_001344</name>
</gene>
<reference evidence="1" key="1">
    <citation type="submission" date="2022-06" db="EMBL/GenBank/DDBJ databases">
        <authorList>
            <person name="Dietemann V."/>
            <person name="Ory F."/>
            <person name="Dainat B."/>
            <person name="Oberhansli S."/>
        </authorList>
    </citation>
    <scope>NUCLEOTIDE SEQUENCE</scope>
    <source>
        <strain evidence="1">Ena-SAMPLE-TAB-26-04-2022-14:26:32:270-5432</strain>
    </source>
</reference>
<evidence type="ECO:0000313" key="1">
    <source>
        <dbReference type="EMBL" id="CAH8244105.1"/>
    </source>
</evidence>
<dbReference type="CDD" id="cd10451">
    <property type="entry name" value="GIY-YIG_LuxR_like"/>
    <property type="match status" value="1"/>
</dbReference>
<dbReference type="InterPro" id="IPR035901">
    <property type="entry name" value="GIY-YIG_endonuc_sf"/>
</dbReference>
<dbReference type="RefSeq" id="WP_213428635.1">
    <property type="nucleotide sequence ID" value="NZ_AP031286.1"/>
</dbReference>
<keyword evidence="2" id="KW-1185">Reference proteome</keyword>
<dbReference type="EMBL" id="CALYLO010000001">
    <property type="protein sequence ID" value="CAH8244105.1"/>
    <property type="molecule type" value="Genomic_DNA"/>
</dbReference>
<comment type="caution">
    <text evidence="1">The sequence shown here is derived from an EMBL/GenBank/DDBJ whole genome shotgun (WGS) entry which is preliminary data.</text>
</comment>